<keyword evidence="5" id="KW-1185">Reference proteome</keyword>
<accession>A0A9X1L336</accession>
<name>A0A9X1L336_9FLAO</name>
<feature type="chain" id="PRO_5040894840" evidence="2">
    <location>
        <begin position="20"/>
        <end position="196"/>
    </location>
</feature>
<evidence type="ECO:0000256" key="2">
    <source>
        <dbReference type="SAM" id="SignalP"/>
    </source>
</evidence>
<dbReference type="Pfam" id="PF13505">
    <property type="entry name" value="OMP_b-brl"/>
    <property type="match status" value="1"/>
</dbReference>
<dbReference type="EMBL" id="JAJAPX010000001">
    <property type="protein sequence ID" value="MCB4806615.1"/>
    <property type="molecule type" value="Genomic_DNA"/>
</dbReference>
<feature type="domain" description="Outer membrane protein beta-barrel" evidence="3">
    <location>
        <begin position="13"/>
        <end position="195"/>
    </location>
</feature>
<dbReference type="Gene3D" id="2.40.160.20">
    <property type="match status" value="1"/>
</dbReference>
<dbReference type="InterPro" id="IPR027385">
    <property type="entry name" value="Beta-barrel_OMP"/>
</dbReference>
<organism evidence="4 5">
    <name type="scientific">Neotamlana sargassicola</name>
    <dbReference type="NCBI Taxonomy" id="2883125"/>
    <lineage>
        <taxon>Bacteria</taxon>
        <taxon>Pseudomonadati</taxon>
        <taxon>Bacteroidota</taxon>
        <taxon>Flavobacteriia</taxon>
        <taxon>Flavobacteriales</taxon>
        <taxon>Flavobacteriaceae</taxon>
        <taxon>Neotamlana</taxon>
    </lineage>
</organism>
<gene>
    <name evidence="4" type="ORF">LG651_00015</name>
</gene>
<reference evidence="4" key="1">
    <citation type="submission" date="2021-10" db="EMBL/GenBank/DDBJ databases">
        <title>Tamlana sargassums sp. nov., and Tamlana laminarinivorans sp. nov., two new bacteria isolated from the brown alga.</title>
        <authorList>
            <person name="Li J."/>
        </authorList>
    </citation>
    <scope>NUCLEOTIDE SEQUENCE</scope>
    <source>
        <strain evidence="4">62-3</strain>
    </source>
</reference>
<evidence type="ECO:0000313" key="5">
    <source>
        <dbReference type="Proteomes" id="UP001139286"/>
    </source>
</evidence>
<comment type="caution">
    <text evidence="4">The sequence shown here is derived from an EMBL/GenBank/DDBJ whole genome shotgun (WGS) entry which is preliminary data.</text>
</comment>
<dbReference type="InterPro" id="IPR011250">
    <property type="entry name" value="OMP/PagP_B-barrel"/>
</dbReference>
<evidence type="ECO:0000256" key="1">
    <source>
        <dbReference type="ARBA" id="ARBA00022729"/>
    </source>
</evidence>
<keyword evidence="1 2" id="KW-0732">Signal</keyword>
<dbReference type="Proteomes" id="UP001139286">
    <property type="component" value="Unassembled WGS sequence"/>
</dbReference>
<protein>
    <submittedName>
        <fullName evidence="4">Porin family protein</fullName>
    </submittedName>
</protein>
<sequence>MKSKFYWMLILVLALNLNAQESKFDIEVNFPIAIGDNFLGDNHNGIIDLGINYRFLQKEILNLGVSANFGFFKNTKSSATHLNQLFDVKTIPIQPRLFAEFNIPNLEKLRPQVGIGYSILIFNADWADNRDDELPADIDNSEEGFNSNLGIAYNLSEKFFLQAQYDFVKIRVENGVPDISYNTNINILKFGIGYKL</sequence>
<dbReference type="SUPFAM" id="SSF56925">
    <property type="entry name" value="OMPA-like"/>
    <property type="match status" value="1"/>
</dbReference>
<dbReference type="RefSeq" id="WP_226694115.1">
    <property type="nucleotide sequence ID" value="NZ_JAJAPX010000001.1"/>
</dbReference>
<evidence type="ECO:0000259" key="3">
    <source>
        <dbReference type="Pfam" id="PF13505"/>
    </source>
</evidence>
<proteinExistence type="predicted"/>
<feature type="signal peptide" evidence="2">
    <location>
        <begin position="1"/>
        <end position="19"/>
    </location>
</feature>
<evidence type="ECO:0000313" key="4">
    <source>
        <dbReference type="EMBL" id="MCB4806615.1"/>
    </source>
</evidence>
<dbReference type="AlphaFoldDB" id="A0A9X1L336"/>